<evidence type="ECO:0000256" key="2">
    <source>
        <dbReference type="ARBA" id="ARBA00004117"/>
    </source>
</evidence>
<gene>
    <name evidence="5" type="primary">flgI</name>
    <name evidence="6" type="ORF">Apau_1602</name>
</gene>
<sequence length="371" mass="37681" precursor="true">MGGNAGAGRFLLGILSCLAMLLSAGSASALEVRVKDVAVLEGARPNQLVGMGLVVGLQGTGDKGDMAMRMMSNMSSRFGLTIDPKLVKSKNVALVSVTCELPPFVVPGQTLDVLVSAAGDAKSLQGGVLLQTPLKAANGKVYAVAQGSLSLGGFSAGGQGAQVSKNVTTVGRVPGGAIVEQGTESSFVPGGRMSLLLRQPDFTTATRVAKAINKHHGQVARVVDAGRVEVAVPASYGDSPASFVAALEGLTLVPDSVARVVVNERTGTVVMGGNVRIGSAAVAHGNLTVRVSENPQVSQPNPLGQGQTAVVPRTDLQAQEGQGQVVALPESSTVTDLVRALNAVGATPRDLIPILQALDQAGALHGQLIIQ</sequence>
<dbReference type="STRING" id="584708.Apau_1602"/>
<evidence type="ECO:0000256" key="3">
    <source>
        <dbReference type="ARBA" id="ARBA00022729"/>
    </source>
</evidence>
<dbReference type="EMBL" id="CM001022">
    <property type="protein sequence ID" value="EFQ24021.1"/>
    <property type="molecule type" value="Genomic_DNA"/>
</dbReference>
<dbReference type="NCBIfam" id="NF003676">
    <property type="entry name" value="PRK05303.1"/>
    <property type="match status" value="1"/>
</dbReference>
<evidence type="ECO:0000256" key="1">
    <source>
        <dbReference type="ARBA" id="ARBA00002591"/>
    </source>
</evidence>
<comment type="similarity">
    <text evidence="5">Belongs to the FlgI family.</text>
</comment>
<dbReference type="HAMAP" id="MF_00416">
    <property type="entry name" value="FlgI"/>
    <property type="match status" value="1"/>
</dbReference>
<keyword evidence="4 5" id="KW-0975">Bacterial flagellum</keyword>
<dbReference type="PaxDb" id="584708-Apau_1602"/>
<evidence type="ECO:0000313" key="6">
    <source>
        <dbReference type="EMBL" id="EFQ24021.1"/>
    </source>
</evidence>
<dbReference type="GO" id="GO:0030288">
    <property type="term" value="C:outer membrane-bounded periplasmic space"/>
    <property type="evidence" value="ECO:0007669"/>
    <property type="project" value="InterPro"/>
</dbReference>
<protein>
    <recommendedName>
        <fullName evidence="5">Flagellar P-ring protein</fullName>
    </recommendedName>
    <alternativeName>
        <fullName evidence="5">Basal body P-ring protein</fullName>
    </alternativeName>
</protein>
<dbReference type="RefSeq" id="WP_006301239.1">
    <property type="nucleotide sequence ID" value="NZ_CM001022.1"/>
</dbReference>
<comment type="subunit">
    <text evidence="5">The basal body constitutes a major portion of the flagellar organelle and consists of four rings (L,P,S, and M) mounted on a central rod.</text>
</comment>
<dbReference type="PRINTS" id="PR01010">
    <property type="entry name" value="FLGPRINGFLGI"/>
</dbReference>
<accession>E3CUK5</accession>
<organism evidence="6 7">
    <name type="scientific">Aminomonas paucivorans DSM 12260</name>
    <dbReference type="NCBI Taxonomy" id="584708"/>
    <lineage>
        <taxon>Bacteria</taxon>
        <taxon>Thermotogati</taxon>
        <taxon>Synergistota</taxon>
        <taxon>Synergistia</taxon>
        <taxon>Synergistales</taxon>
        <taxon>Synergistaceae</taxon>
        <taxon>Aminomonas</taxon>
    </lineage>
</organism>
<dbReference type="PANTHER" id="PTHR30381">
    <property type="entry name" value="FLAGELLAR P-RING PERIPLASMIC PROTEIN FLGI"/>
    <property type="match status" value="1"/>
</dbReference>
<dbReference type="GO" id="GO:0009428">
    <property type="term" value="C:bacterial-type flagellum basal body, distal rod, P ring"/>
    <property type="evidence" value="ECO:0007669"/>
    <property type="project" value="InterPro"/>
</dbReference>
<reference evidence="6 7" key="1">
    <citation type="journal article" date="2010" name="Stand. Genomic Sci.">
        <title>Non-contiguous finished genome sequence of Aminomonas paucivorans type strain (GLU-3).</title>
        <authorList>
            <person name="Pitluck S."/>
            <person name="Yasawong M."/>
            <person name="Held B."/>
            <person name="Lapidus A."/>
            <person name="Nolan M."/>
            <person name="Copeland A."/>
            <person name="Lucas S."/>
            <person name="Del Rio T.G."/>
            <person name="Tice H."/>
            <person name="Cheng J.F."/>
            <person name="Chertkov O."/>
            <person name="Goodwin L."/>
            <person name="Tapia R."/>
            <person name="Han C."/>
            <person name="Liolios K."/>
            <person name="Ivanova N."/>
            <person name="Mavromatis K."/>
            <person name="Ovchinnikova G."/>
            <person name="Pati A."/>
            <person name="Chen A."/>
            <person name="Palaniappan K."/>
            <person name="Land M."/>
            <person name="Hauser L."/>
            <person name="Chang Y.J."/>
            <person name="Jeffries C.D."/>
            <person name="Pukall R."/>
            <person name="Spring S."/>
            <person name="Rohde M."/>
            <person name="Sikorski J."/>
            <person name="Goker M."/>
            <person name="Woyke T."/>
            <person name="Bristow J."/>
            <person name="Eisen J.A."/>
            <person name="Markowitz V."/>
            <person name="Hugenholtz P."/>
            <person name="Kyrpides N.C."/>
            <person name="Klenk H.P."/>
        </authorList>
    </citation>
    <scope>NUCLEOTIDE SEQUENCE [LARGE SCALE GENOMIC DNA]</scope>
    <source>
        <strain evidence="6 7">DSM 12260</strain>
    </source>
</reference>
<comment type="subcellular location">
    <subcellularLocation>
        <location evidence="2 5">Bacterial flagellum basal body</location>
    </subcellularLocation>
</comment>
<dbReference type="GO" id="GO:0071973">
    <property type="term" value="P:bacterial-type flagellum-dependent cell motility"/>
    <property type="evidence" value="ECO:0007669"/>
    <property type="project" value="InterPro"/>
</dbReference>
<keyword evidence="3 5" id="KW-0732">Signal</keyword>
<dbReference type="AlphaFoldDB" id="E3CUK5"/>
<dbReference type="PANTHER" id="PTHR30381:SF0">
    <property type="entry name" value="FLAGELLAR P-RING PROTEIN"/>
    <property type="match status" value="1"/>
</dbReference>
<keyword evidence="6" id="KW-0969">Cilium</keyword>
<proteinExistence type="inferred from homology"/>
<name>E3CUK5_9BACT</name>
<dbReference type="eggNOG" id="COG1706">
    <property type="taxonomic scope" value="Bacteria"/>
</dbReference>
<dbReference type="InterPro" id="IPR001782">
    <property type="entry name" value="Flag_FlgI"/>
</dbReference>
<dbReference type="HOGENOM" id="CLU_045235_1_0_0"/>
<dbReference type="Pfam" id="PF02119">
    <property type="entry name" value="FlgI"/>
    <property type="match status" value="1"/>
</dbReference>
<feature type="signal peptide" evidence="5">
    <location>
        <begin position="1"/>
        <end position="29"/>
    </location>
</feature>
<keyword evidence="6" id="KW-0282">Flagellum</keyword>
<evidence type="ECO:0000256" key="4">
    <source>
        <dbReference type="ARBA" id="ARBA00023143"/>
    </source>
</evidence>
<keyword evidence="6" id="KW-0966">Cell projection</keyword>
<comment type="function">
    <text evidence="1 5">Assembles around the rod to form the L-ring and probably protects the motor/basal body from shearing forces during rotation.</text>
</comment>
<dbReference type="GO" id="GO:0005198">
    <property type="term" value="F:structural molecule activity"/>
    <property type="evidence" value="ECO:0007669"/>
    <property type="project" value="InterPro"/>
</dbReference>
<feature type="chain" id="PRO_5009010707" description="Flagellar P-ring protein" evidence="5">
    <location>
        <begin position="30"/>
        <end position="371"/>
    </location>
</feature>
<dbReference type="Proteomes" id="UP000005096">
    <property type="component" value="Chromosome"/>
</dbReference>
<evidence type="ECO:0000256" key="5">
    <source>
        <dbReference type="HAMAP-Rule" id="MF_00416"/>
    </source>
</evidence>
<keyword evidence="7" id="KW-1185">Reference proteome</keyword>
<evidence type="ECO:0000313" key="7">
    <source>
        <dbReference type="Proteomes" id="UP000005096"/>
    </source>
</evidence>